<protein>
    <recommendedName>
        <fullName evidence="3">DUF3277 domain-containing protein</fullName>
    </recommendedName>
</protein>
<organism evidence="1 2">
    <name type="scientific">Sporolactobacillus laevolacticus DSM 442</name>
    <dbReference type="NCBI Taxonomy" id="1395513"/>
    <lineage>
        <taxon>Bacteria</taxon>
        <taxon>Bacillati</taxon>
        <taxon>Bacillota</taxon>
        <taxon>Bacilli</taxon>
        <taxon>Bacillales</taxon>
        <taxon>Sporolactobacillaceae</taxon>
        <taxon>Sporolactobacillus</taxon>
    </lineage>
</organism>
<evidence type="ECO:0000313" key="1">
    <source>
        <dbReference type="EMBL" id="EST12044.1"/>
    </source>
</evidence>
<dbReference type="Proteomes" id="UP000018296">
    <property type="component" value="Unassembled WGS sequence"/>
</dbReference>
<proteinExistence type="predicted"/>
<dbReference type="AlphaFoldDB" id="V6J5M6"/>
<evidence type="ECO:0000313" key="2">
    <source>
        <dbReference type="Proteomes" id="UP000018296"/>
    </source>
</evidence>
<dbReference type="PATRIC" id="fig|1395513.3.peg.1611"/>
<evidence type="ECO:0008006" key="3">
    <source>
        <dbReference type="Google" id="ProtNLM"/>
    </source>
</evidence>
<dbReference type="EMBL" id="AWTC01000006">
    <property type="protein sequence ID" value="EST12044.1"/>
    <property type="molecule type" value="Genomic_DNA"/>
</dbReference>
<accession>V6J5M6</accession>
<keyword evidence="2" id="KW-1185">Reference proteome</keyword>
<gene>
    <name evidence="1" type="ORF">P343_07935</name>
</gene>
<name>V6J5M6_9BACL</name>
<dbReference type="NCBIfam" id="NF047581">
    <property type="entry name" value="gp105_phage_fam"/>
    <property type="match status" value="1"/>
</dbReference>
<dbReference type="STRING" id="1395513.P343_07935"/>
<dbReference type="RefSeq" id="WP_023509856.1">
    <property type="nucleotide sequence ID" value="NZ_AWTC01000006.1"/>
</dbReference>
<comment type="caution">
    <text evidence="1">The sequence shown here is derived from an EMBL/GenBank/DDBJ whole genome shotgun (WGS) entry which is preliminary data.</text>
</comment>
<dbReference type="InterPro" id="IPR021695">
    <property type="entry name" value="Phage_KPP10_Orf10"/>
</dbReference>
<dbReference type="OrthoDB" id="2601963at2"/>
<dbReference type="eggNOG" id="ENOG5032W1D">
    <property type="taxonomic scope" value="Bacteria"/>
</dbReference>
<reference evidence="1 2" key="1">
    <citation type="journal article" date="2013" name="Genome Announc.">
        <title>Genome Sequence of Sporolactobacillus laevolacticus DSM442, an Efficient Polymer-Grade D-Lactate Producer from Agricultural Waste Cottonseed as a Nitrogen Source.</title>
        <authorList>
            <person name="Wang H."/>
            <person name="Wang L."/>
            <person name="Ju J."/>
            <person name="Yu B."/>
            <person name="Ma Y."/>
        </authorList>
    </citation>
    <scope>NUCLEOTIDE SEQUENCE [LARGE SCALE GENOMIC DNA]</scope>
    <source>
        <strain evidence="1 2">DSM 442</strain>
    </source>
</reference>
<sequence>MSNEVHEYDAMNVTTTVGGIVITGYSDGSLVECSQDNDNFTTKVSAQGDVGVANSNNPLGTIKIMLTQTSPSLSYLNQLANSKATVPIWVTSNNEMKEKIGGTKAKVTKPADAKFSNNIEDREFDLKVFDYTVVPG</sequence>